<feature type="transmembrane region" description="Helical" evidence="1">
    <location>
        <begin position="152"/>
        <end position="170"/>
    </location>
</feature>
<organism evidence="2 3">
    <name type="scientific">Flavobacterium suncheonense GH29-5 = DSM 17707</name>
    <dbReference type="NCBI Taxonomy" id="1121899"/>
    <lineage>
        <taxon>Bacteria</taxon>
        <taxon>Pseudomonadati</taxon>
        <taxon>Bacteroidota</taxon>
        <taxon>Flavobacteriia</taxon>
        <taxon>Flavobacteriales</taxon>
        <taxon>Flavobacteriaceae</taxon>
        <taxon>Flavobacterium</taxon>
    </lineage>
</organism>
<gene>
    <name evidence="2" type="ORF">Q764_07795</name>
</gene>
<feature type="transmembrane region" description="Helical" evidence="1">
    <location>
        <begin position="40"/>
        <end position="57"/>
    </location>
</feature>
<evidence type="ECO:0000256" key="1">
    <source>
        <dbReference type="SAM" id="Phobius"/>
    </source>
</evidence>
<comment type="caution">
    <text evidence="2">The sequence shown here is derived from an EMBL/GenBank/DDBJ whole genome shotgun (WGS) entry which is preliminary data.</text>
</comment>
<name>A0A0A2MLX0_9FLAO</name>
<keyword evidence="1" id="KW-1133">Transmembrane helix</keyword>
<reference evidence="2 3" key="1">
    <citation type="submission" date="2013-09" db="EMBL/GenBank/DDBJ databases">
        <authorList>
            <person name="Zeng Z."/>
            <person name="Chen C."/>
        </authorList>
    </citation>
    <scope>NUCLEOTIDE SEQUENCE [LARGE SCALE GENOMIC DNA]</scope>
    <source>
        <strain evidence="2 3">GH29-5</strain>
    </source>
</reference>
<evidence type="ECO:0000313" key="3">
    <source>
        <dbReference type="Proteomes" id="UP000030121"/>
    </source>
</evidence>
<keyword evidence="3" id="KW-1185">Reference proteome</keyword>
<feature type="transmembrane region" description="Helical" evidence="1">
    <location>
        <begin position="69"/>
        <end position="88"/>
    </location>
</feature>
<feature type="transmembrane region" description="Helical" evidence="1">
    <location>
        <begin position="126"/>
        <end position="146"/>
    </location>
</feature>
<keyword evidence="1" id="KW-0472">Membrane</keyword>
<dbReference type="OrthoDB" id="794917at2"/>
<dbReference type="Proteomes" id="UP000030121">
    <property type="component" value="Unassembled WGS sequence"/>
</dbReference>
<dbReference type="EMBL" id="JRLW01000009">
    <property type="protein sequence ID" value="KGO89275.1"/>
    <property type="molecule type" value="Genomic_DNA"/>
</dbReference>
<accession>A0A0A2MLX0</accession>
<keyword evidence="1" id="KW-0812">Transmembrane</keyword>
<dbReference type="eggNOG" id="ENOG5032T6Q">
    <property type="taxonomic scope" value="Bacteria"/>
</dbReference>
<proteinExistence type="predicted"/>
<dbReference type="RefSeq" id="WP_026981442.1">
    <property type="nucleotide sequence ID" value="NZ_JRLW01000009.1"/>
</dbReference>
<protein>
    <submittedName>
        <fullName evidence="2">Uncharacterized protein</fullName>
    </submittedName>
</protein>
<evidence type="ECO:0000313" key="2">
    <source>
        <dbReference type="EMBL" id="KGO89275.1"/>
    </source>
</evidence>
<dbReference type="AlphaFoldDB" id="A0A0A2MLX0"/>
<sequence>MKDFNDIQNLWKQQETQPLPDVTQIIAKAKKDKQAYTNKIILQTGILALTLPFLFWIGSSIDFKKTTTYIGLALMFCCIFIFSALRLYQIIRLKKMDVTAAPKIMLQQLESFYGFQKFVSTKATTAYFILMNIAFGLYFIEVMAPMSALLKTIVLVAYLAWMLFAFFYLGKKQKAKEEARIQNLIDAVKEMEQNYDQ</sequence>
<dbReference type="STRING" id="1121899.GCA_000430025_00435"/>